<evidence type="ECO:0000256" key="1">
    <source>
        <dbReference type="ARBA" id="ARBA00023015"/>
    </source>
</evidence>
<dbReference type="InterPro" id="IPR036388">
    <property type="entry name" value="WH-like_DNA-bd_sf"/>
</dbReference>
<protein>
    <submittedName>
        <fullName evidence="6">DNA-binding MurR/RpiR family transcriptional regulator</fullName>
    </submittedName>
</protein>
<evidence type="ECO:0000256" key="2">
    <source>
        <dbReference type="ARBA" id="ARBA00023125"/>
    </source>
</evidence>
<dbReference type="PROSITE" id="PS51071">
    <property type="entry name" value="HTH_RPIR"/>
    <property type="match status" value="1"/>
</dbReference>
<dbReference type="Gene3D" id="1.10.10.10">
    <property type="entry name" value="Winged helix-like DNA-binding domain superfamily/Winged helix DNA-binding domain"/>
    <property type="match status" value="1"/>
</dbReference>
<evidence type="ECO:0000259" key="4">
    <source>
        <dbReference type="PROSITE" id="PS51071"/>
    </source>
</evidence>
<dbReference type="InterPro" id="IPR000281">
    <property type="entry name" value="HTH_RpiR"/>
</dbReference>
<dbReference type="PANTHER" id="PTHR30514">
    <property type="entry name" value="GLUCOKINASE"/>
    <property type="match status" value="1"/>
</dbReference>
<dbReference type="InterPro" id="IPR009057">
    <property type="entry name" value="Homeodomain-like_sf"/>
</dbReference>
<gene>
    <name evidence="6" type="ORF">HNR75_000810</name>
</gene>
<keyword evidence="1" id="KW-0805">Transcription regulation</keyword>
<dbReference type="Gene3D" id="3.40.50.10490">
    <property type="entry name" value="Glucose-6-phosphate isomerase like protein, domain 1"/>
    <property type="match status" value="1"/>
</dbReference>
<dbReference type="GO" id="GO:0003677">
    <property type="term" value="F:DNA binding"/>
    <property type="evidence" value="ECO:0007669"/>
    <property type="project" value="UniProtKB-KW"/>
</dbReference>
<dbReference type="RefSeq" id="WP_188025729.1">
    <property type="nucleotide sequence ID" value="NZ_JACHGR010000002.1"/>
</dbReference>
<dbReference type="InterPro" id="IPR047640">
    <property type="entry name" value="RpiR-like"/>
</dbReference>
<dbReference type="Pfam" id="PF01380">
    <property type="entry name" value="SIS"/>
    <property type="match status" value="1"/>
</dbReference>
<keyword evidence="2 6" id="KW-0238">DNA-binding</keyword>
<dbReference type="GO" id="GO:0005925">
    <property type="term" value="C:focal adhesion"/>
    <property type="evidence" value="ECO:0007669"/>
    <property type="project" value="InterPro"/>
</dbReference>
<dbReference type="EMBL" id="JACHGR010000002">
    <property type="protein sequence ID" value="MBB6054938.1"/>
    <property type="molecule type" value="Genomic_DNA"/>
</dbReference>
<dbReference type="GO" id="GO:0004713">
    <property type="term" value="F:protein tyrosine kinase activity"/>
    <property type="evidence" value="ECO:0007669"/>
    <property type="project" value="InterPro"/>
</dbReference>
<dbReference type="PROSITE" id="PS51464">
    <property type="entry name" value="SIS"/>
    <property type="match status" value="1"/>
</dbReference>
<name>A0A841G7P6_9GAMM</name>
<evidence type="ECO:0000256" key="3">
    <source>
        <dbReference type="ARBA" id="ARBA00023163"/>
    </source>
</evidence>
<dbReference type="GO" id="GO:0007172">
    <property type="term" value="P:signal complex assembly"/>
    <property type="evidence" value="ECO:0007669"/>
    <property type="project" value="InterPro"/>
</dbReference>
<dbReference type="Proteomes" id="UP000585721">
    <property type="component" value="Unassembled WGS sequence"/>
</dbReference>
<dbReference type="AlphaFoldDB" id="A0A841G7P6"/>
<keyword evidence="3" id="KW-0804">Transcription</keyword>
<accession>A0A841G7P6</accession>
<dbReference type="GO" id="GO:0097367">
    <property type="term" value="F:carbohydrate derivative binding"/>
    <property type="evidence" value="ECO:0007669"/>
    <property type="project" value="InterPro"/>
</dbReference>
<organism evidence="6 7">
    <name type="scientific">Tolumonas osonensis</name>
    <dbReference type="NCBI Taxonomy" id="675874"/>
    <lineage>
        <taxon>Bacteria</taxon>
        <taxon>Pseudomonadati</taxon>
        <taxon>Pseudomonadota</taxon>
        <taxon>Gammaproteobacteria</taxon>
        <taxon>Aeromonadales</taxon>
        <taxon>Aeromonadaceae</taxon>
        <taxon>Tolumonas</taxon>
    </lineage>
</organism>
<evidence type="ECO:0000313" key="6">
    <source>
        <dbReference type="EMBL" id="MBB6054938.1"/>
    </source>
</evidence>
<dbReference type="InterPro" id="IPR046348">
    <property type="entry name" value="SIS_dom_sf"/>
</dbReference>
<reference evidence="6 7" key="1">
    <citation type="submission" date="2020-08" db="EMBL/GenBank/DDBJ databases">
        <title>Genomic Encyclopedia of Type Strains, Phase IV (KMG-IV): sequencing the most valuable type-strain genomes for metagenomic binning, comparative biology and taxonomic classification.</title>
        <authorList>
            <person name="Goeker M."/>
        </authorList>
    </citation>
    <scope>NUCLEOTIDE SEQUENCE [LARGE SCALE GENOMIC DNA]</scope>
    <source>
        <strain evidence="6 7">DSM 22975</strain>
    </source>
</reference>
<sequence>MIDSNLDALATGAKIRMALPGLSNTERLIAEWLLSKGNINAKTSIKEVAEQLEVSEPLIVKLAKKLGFAGYRELRQALAEYLDSLPQNSEREIESTDSVESVLDKVFANSIQAMKEARSVADPLLIEKAAKCIFEAKHVTIFGVGGSSAVCQDFEHKLLRIGILSRAYSDFHMMLMVSAQLDESDVVIVISQSGDTRELLKAVEIAKQRKAKIICITNNDISSLAQLADIAIFSPAKGGILLGQNAVARIVQLNLLDVLFIAILLQDHDNNREKLARGSKVVRHLHGKGSVD</sequence>
<dbReference type="GO" id="GO:1901135">
    <property type="term" value="P:carbohydrate derivative metabolic process"/>
    <property type="evidence" value="ECO:0007669"/>
    <property type="project" value="InterPro"/>
</dbReference>
<proteinExistence type="predicted"/>
<evidence type="ECO:0000259" key="5">
    <source>
        <dbReference type="PROSITE" id="PS51464"/>
    </source>
</evidence>
<dbReference type="GO" id="GO:0003700">
    <property type="term" value="F:DNA-binding transcription factor activity"/>
    <property type="evidence" value="ECO:0007669"/>
    <property type="project" value="InterPro"/>
</dbReference>
<dbReference type="PANTHER" id="PTHR30514:SF1">
    <property type="entry name" value="HTH-TYPE TRANSCRIPTIONAL REGULATOR HEXR-RELATED"/>
    <property type="match status" value="1"/>
</dbReference>
<feature type="domain" description="HTH rpiR-type" evidence="4">
    <location>
        <begin position="9"/>
        <end position="85"/>
    </location>
</feature>
<dbReference type="Pfam" id="PF01418">
    <property type="entry name" value="HTH_6"/>
    <property type="match status" value="1"/>
</dbReference>
<comment type="caution">
    <text evidence="6">The sequence shown here is derived from an EMBL/GenBank/DDBJ whole genome shotgun (WGS) entry which is preliminary data.</text>
</comment>
<dbReference type="InterPro" id="IPR035472">
    <property type="entry name" value="RpiR-like_SIS"/>
</dbReference>
<dbReference type="InterPro" id="IPR001347">
    <property type="entry name" value="SIS_dom"/>
</dbReference>
<feature type="domain" description="SIS" evidence="5">
    <location>
        <begin position="129"/>
        <end position="269"/>
    </location>
</feature>
<dbReference type="CDD" id="cd05013">
    <property type="entry name" value="SIS_RpiR"/>
    <property type="match status" value="1"/>
</dbReference>
<dbReference type="SUPFAM" id="SSF53697">
    <property type="entry name" value="SIS domain"/>
    <property type="match status" value="1"/>
</dbReference>
<dbReference type="SUPFAM" id="SSF46689">
    <property type="entry name" value="Homeodomain-like"/>
    <property type="match status" value="1"/>
</dbReference>
<evidence type="ECO:0000313" key="7">
    <source>
        <dbReference type="Proteomes" id="UP000585721"/>
    </source>
</evidence>
<keyword evidence="7" id="KW-1185">Reference proteome</keyword>